<reference evidence="14" key="1">
    <citation type="journal article" date="2020" name="mSystems">
        <title>Genome- and Community-Level Interaction Insights into Carbon Utilization and Element Cycling Functions of Hydrothermarchaeota in Hydrothermal Sediment.</title>
        <authorList>
            <person name="Zhou Z."/>
            <person name="Liu Y."/>
            <person name="Xu W."/>
            <person name="Pan J."/>
            <person name="Luo Z.H."/>
            <person name="Li M."/>
        </authorList>
    </citation>
    <scope>NUCLEOTIDE SEQUENCE [LARGE SCALE GENOMIC DNA]</scope>
    <source>
        <strain evidence="14">HyVt-460</strain>
    </source>
</reference>
<evidence type="ECO:0000256" key="9">
    <source>
        <dbReference type="ARBA" id="ARBA00049563"/>
    </source>
</evidence>
<dbReference type="HAMAP" id="MF_00185">
    <property type="entry name" value="IPP_trans"/>
    <property type="match status" value="1"/>
</dbReference>
<keyword evidence="5 10" id="KW-0819">tRNA processing</keyword>
<evidence type="ECO:0000256" key="1">
    <source>
        <dbReference type="ARBA" id="ARBA00001946"/>
    </source>
</evidence>
<sequence length="309" mass="35068">MEGQIPLSVPVIILAGPTAVGKSELALKLARLLDAEIISADSRQLYKGLDIGTAKPSREELQSVPHHFIDILPPDRPFNAGLFQKQARDIINGLLRQGRGAVVCGGTGLYIRALLKGMIPLDIDTGAYREELSRELETRGTEVLFRELATVDPESAGRIKATDARRITRALEIYRASGKTLSYWLKQPQTPAAFPYRYFALTRPREELYERINRRVRKMLHMGLVEEVRALVEQGYAGENALNTVGYKEVIAYLDSRISHDEMVALIQRNSRRYAKRQMTWFRKESEIIWLEAGRENLVEEIRHHCDSA</sequence>
<dbReference type="Pfam" id="PF01715">
    <property type="entry name" value="IPPT"/>
    <property type="match status" value="1"/>
</dbReference>
<feature type="site" description="Interaction with substrate tRNA" evidence="10">
    <location>
        <position position="107"/>
    </location>
</feature>
<dbReference type="EC" id="2.5.1.75" evidence="10"/>
<dbReference type="InterPro" id="IPR018022">
    <property type="entry name" value="IPT"/>
</dbReference>
<comment type="cofactor">
    <cofactor evidence="1 10">
        <name>Mg(2+)</name>
        <dbReference type="ChEBI" id="CHEBI:18420"/>
    </cofactor>
</comment>
<feature type="site" description="Interaction with substrate tRNA" evidence="10">
    <location>
        <position position="129"/>
    </location>
</feature>
<dbReference type="Gene3D" id="3.40.50.300">
    <property type="entry name" value="P-loop containing nucleotide triphosphate hydrolases"/>
    <property type="match status" value="1"/>
</dbReference>
<dbReference type="NCBIfam" id="TIGR00174">
    <property type="entry name" value="miaA"/>
    <property type="match status" value="1"/>
</dbReference>
<dbReference type="Gene3D" id="1.10.20.140">
    <property type="match status" value="1"/>
</dbReference>
<comment type="similarity">
    <text evidence="3 10 13">Belongs to the IPP transferase family.</text>
</comment>
<keyword evidence="6 10" id="KW-0547">Nucleotide-binding</keyword>
<dbReference type="GO" id="GO:0005524">
    <property type="term" value="F:ATP binding"/>
    <property type="evidence" value="ECO:0007669"/>
    <property type="project" value="UniProtKB-UniRule"/>
</dbReference>
<dbReference type="InterPro" id="IPR027417">
    <property type="entry name" value="P-loop_NTPase"/>
</dbReference>
<evidence type="ECO:0000256" key="12">
    <source>
        <dbReference type="RuleBase" id="RU003784"/>
    </source>
</evidence>
<gene>
    <name evidence="10 14" type="primary">miaA</name>
    <name evidence="14" type="ORF">ENJ15_08190</name>
</gene>
<protein>
    <recommendedName>
        <fullName evidence="10">tRNA dimethylallyltransferase</fullName>
        <ecNumber evidence="10">2.5.1.75</ecNumber>
    </recommendedName>
    <alternativeName>
        <fullName evidence="10">Dimethylallyl diphosphate:tRNA dimethylallyltransferase</fullName>
        <shortName evidence="10">DMAPP:tRNA dimethylallyltransferase</shortName>
        <shortName evidence="10">DMATase</shortName>
    </alternativeName>
    <alternativeName>
        <fullName evidence="10">Isopentenyl-diphosphate:tRNA isopentenyltransferase</fullName>
        <shortName evidence="10">IPP transferase</shortName>
        <shortName evidence="10">IPPT</shortName>
        <shortName evidence="10">IPTase</shortName>
    </alternativeName>
</protein>
<feature type="region of interest" description="Interaction with substrate tRNA" evidence="10">
    <location>
        <begin position="41"/>
        <end position="44"/>
    </location>
</feature>
<accession>A0A7V5RQL9</accession>
<comment type="subunit">
    <text evidence="10">Monomer.</text>
</comment>
<evidence type="ECO:0000256" key="7">
    <source>
        <dbReference type="ARBA" id="ARBA00022840"/>
    </source>
</evidence>
<dbReference type="GO" id="GO:0052381">
    <property type="term" value="F:tRNA dimethylallyltransferase activity"/>
    <property type="evidence" value="ECO:0007669"/>
    <property type="project" value="UniProtKB-UniRule"/>
</dbReference>
<evidence type="ECO:0000313" key="14">
    <source>
        <dbReference type="EMBL" id="HHM02981.1"/>
    </source>
</evidence>
<feature type="binding site" evidence="10">
    <location>
        <begin position="16"/>
        <end position="23"/>
    </location>
    <ligand>
        <name>ATP</name>
        <dbReference type="ChEBI" id="CHEBI:30616"/>
    </ligand>
</feature>
<name>A0A7V5RQL9_CALAY</name>
<evidence type="ECO:0000256" key="8">
    <source>
        <dbReference type="ARBA" id="ARBA00022842"/>
    </source>
</evidence>
<evidence type="ECO:0000256" key="5">
    <source>
        <dbReference type="ARBA" id="ARBA00022694"/>
    </source>
</evidence>
<comment type="caution">
    <text evidence="14">The sequence shown here is derived from an EMBL/GenBank/DDBJ whole genome shotgun (WGS) entry which is preliminary data.</text>
</comment>
<dbReference type="AlphaFoldDB" id="A0A7V5RQL9"/>
<dbReference type="PANTHER" id="PTHR11088">
    <property type="entry name" value="TRNA DIMETHYLALLYLTRANSFERASE"/>
    <property type="match status" value="1"/>
</dbReference>
<keyword evidence="8 10" id="KW-0460">Magnesium</keyword>
<evidence type="ECO:0000256" key="2">
    <source>
        <dbReference type="ARBA" id="ARBA00003213"/>
    </source>
</evidence>
<evidence type="ECO:0000256" key="4">
    <source>
        <dbReference type="ARBA" id="ARBA00022679"/>
    </source>
</evidence>
<comment type="caution">
    <text evidence="10">Lacks conserved residue(s) required for the propagation of feature annotation.</text>
</comment>
<dbReference type="PANTHER" id="PTHR11088:SF60">
    <property type="entry name" value="TRNA DIMETHYLALLYLTRANSFERASE"/>
    <property type="match status" value="1"/>
</dbReference>
<evidence type="ECO:0000256" key="11">
    <source>
        <dbReference type="RuleBase" id="RU003783"/>
    </source>
</evidence>
<evidence type="ECO:0000256" key="10">
    <source>
        <dbReference type="HAMAP-Rule" id="MF_00185"/>
    </source>
</evidence>
<feature type="binding site" evidence="10">
    <location>
        <begin position="18"/>
        <end position="23"/>
    </location>
    <ligand>
        <name>substrate</name>
    </ligand>
</feature>
<dbReference type="GO" id="GO:0006400">
    <property type="term" value="P:tRNA modification"/>
    <property type="evidence" value="ECO:0007669"/>
    <property type="project" value="TreeGrafter"/>
</dbReference>
<organism evidence="14">
    <name type="scientific">Caldithrix abyssi</name>
    <dbReference type="NCBI Taxonomy" id="187145"/>
    <lineage>
        <taxon>Bacteria</taxon>
        <taxon>Pseudomonadati</taxon>
        <taxon>Calditrichota</taxon>
        <taxon>Calditrichia</taxon>
        <taxon>Calditrichales</taxon>
        <taxon>Calditrichaceae</taxon>
        <taxon>Caldithrix</taxon>
    </lineage>
</organism>
<dbReference type="InterPro" id="IPR039657">
    <property type="entry name" value="Dimethylallyltransferase"/>
</dbReference>
<comment type="catalytic activity">
    <reaction evidence="9 10 11">
        <text>adenosine(37) in tRNA + dimethylallyl diphosphate = N(6)-dimethylallyladenosine(37) in tRNA + diphosphate</text>
        <dbReference type="Rhea" id="RHEA:26482"/>
        <dbReference type="Rhea" id="RHEA-COMP:10162"/>
        <dbReference type="Rhea" id="RHEA-COMP:10375"/>
        <dbReference type="ChEBI" id="CHEBI:33019"/>
        <dbReference type="ChEBI" id="CHEBI:57623"/>
        <dbReference type="ChEBI" id="CHEBI:74411"/>
        <dbReference type="ChEBI" id="CHEBI:74415"/>
        <dbReference type="EC" id="2.5.1.75"/>
    </reaction>
</comment>
<keyword evidence="7 10" id="KW-0067">ATP-binding</keyword>
<evidence type="ECO:0000256" key="6">
    <source>
        <dbReference type="ARBA" id="ARBA00022741"/>
    </source>
</evidence>
<evidence type="ECO:0000256" key="13">
    <source>
        <dbReference type="RuleBase" id="RU003785"/>
    </source>
</evidence>
<dbReference type="EMBL" id="DRLI01000319">
    <property type="protein sequence ID" value="HHM02981.1"/>
    <property type="molecule type" value="Genomic_DNA"/>
</dbReference>
<evidence type="ECO:0000256" key="3">
    <source>
        <dbReference type="ARBA" id="ARBA00005842"/>
    </source>
</evidence>
<dbReference type="SUPFAM" id="SSF52540">
    <property type="entry name" value="P-loop containing nucleoside triphosphate hydrolases"/>
    <property type="match status" value="2"/>
</dbReference>
<comment type="function">
    <text evidence="2 10 12">Catalyzes the transfer of a dimethylallyl group onto the adenine at position 37 in tRNAs that read codons beginning with uridine, leading to the formation of N6-(dimethylallyl)adenosine (i(6)A).</text>
</comment>
<proteinExistence type="inferred from homology"/>
<keyword evidence="4 10" id="KW-0808">Transferase</keyword>
<dbReference type="Proteomes" id="UP000885771">
    <property type="component" value="Unassembled WGS sequence"/>
</dbReference>